<comment type="caution">
    <text evidence="8">The sequence shown here is derived from an EMBL/GenBank/DDBJ whole genome shotgun (WGS) entry which is preliminary data.</text>
</comment>
<organism evidence="8 9">
    <name type="scientific">Streptomyces sanyensis</name>
    <dbReference type="NCBI Taxonomy" id="568869"/>
    <lineage>
        <taxon>Bacteria</taxon>
        <taxon>Bacillati</taxon>
        <taxon>Actinomycetota</taxon>
        <taxon>Actinomycetes</taxon>
        <taxon>Kitasatosporales</taxon>
        <taxon>Streptomycetaceae</taxon>
        <taxon>Streptomyces</taxon>
    </lineage>
</organism>
<evidence type="ECO:0000256" key="2">
    <source>
        <dbReference type="ARBA" id="ARBA00022475"/>
    </source>
</evidence>
<dbReference type="InterPro" id="IPR036259">
    <property type="entry name" value="MFS_trans_sf"/>
</dbReference>
<dbReference type="PANTHER" id="PTHR23513:SF17">
    <property type="entry name" value="MEMBRANE PROTEIN"/>
    <property type="match status" value="1"/>
</dbReference>
<dbReference type="CDD" id="cd06173">
    <property type="entry name" value="MFS_MefA_like"/>
    <property type="match status" value="1"/>
</dbReference>
<feature type="transmembrane region" description="Helical" evidence="7">
    <location>
        <begin position="106"/>
        <end position="127"/>
    </location>
</feature>
<proteinExistence type="predicted"/>
<feature type="transmembrane region" description="Helical" evidence="7">
    <location>
        <begin position="407"/>
        <end position="426"/>
    </location>
</feature>
<keyword evidence="9" id="KW-1185">Reference proteome</keyword>
<dbReference type="Gene3D" id="1.20.1250.20">
    <property type="entry name" value="MFS general substrate transporter like domains"/>
    <property type="match status" value="1"/>
</dbReference>
<dbReference type="Pfam" id="PF07690">
    <property type="entry name" value="MFS_1"/>
    <property type="match status" value="1"/>
</dbReference>
<keyword evidence="4 7" id="KW-1133">Transmembrane helix</keyword>
<feature type="transmembrane region" description="Helical" evidence="7">
    <location>
        <begin position="175"/>
        <end position="194"/>
    </location>
</feature>
<name>A0ABP9ATR9_9ACTN</name>
<accession>A0ABP9ATR9</accession>
<feature type="region of interest" description="Disordered" evidence="6">
    <location>
        <begin position="1"/>
        <end position="36"/>
    </location>
</feature>
<evidence type="ECO:0000313" key="9">
    <source>
        <dbReference type="Proteomes" id="UP001501147"/>
    </source>
</evidence>
<evidence type="ECO:0000256" key="5">
    <source>
        <dbReference type="ARBA" id="ARBA00023136"/>
    </source>
</evidence>
<feature type="transmembrane region" description="Helical" evidence="7">
    <location>
        <begin position="344"/>
        <end position="366"/>
    </location>
</feature>
<evidence type="ECO:0000256" key="3">
    <source>
        <dbReference type="ARBA" id="ARBA00022692"/>
    </source>
</evidence>
<comment type="subcellular location">
    <subcellularLocation>
        <location evidence="1">Cell membrane</location>
        <topology evidence="1">Multi-pass membrane protein</topology>
    </subcellularLocation>
</comment>
<feature type="transmembrane region" description="Helical" evidence="7">
    <location>
        <begin position="74"/>
        <end position="94"/>
    </location>
</feature>
<feature type="transmembrane region" description="Helical" evidence="7">
    <location>
        <begin position="317"/>
        <end position="338"/>
    </location>
</feature>
<feature type="transmembrane region" description="Helical" evidence="7">
    <location>
        <begin position="200"/>
        <end position="218"/>
    </location>
</feature>
<feature type="compositionally biased region" description="Pro residues" evidence="6">
    <location>
        <begin position="1"/>
        <end position="14"/>
    </location>
</feature>
<reference evidence="9" key="1">
    <citation type="journal article" date="2019" name="Int. J. Syst. Evol. Microbiol.">
        <title>The Global Catalogue of Microorganisms (GCM) 10K type strain sequencing project: providing services to taxonomists for standard genome sequencing and annotation.</title>
        <authorList>
            <consortium name="The Broad Institute Genomics Platform"/>
            <consortium name="The Broad Institute Genome Sequencing Center for Infectious Disease"/>
            <person name="Wu L."/>
            <person name="Ma J."/>
        </authorList>
    </citation>
    <scope>NUCLEOTIDE SEQUENCE [LARGE SCALE GENOMIC DNA]</scope>
    <source>
        <strain evidence="9">JCM 18324</strain>
    </source>
</reference>
<feature type="transmembrane region" description="Helical" evidence="7">
    <location>
        <begin position="253"/>
        <end position="278"/>
    </location>
</feature>
<dbReference type="InterPro" id="IPR011701">
    <property type="entry name" value="MFS"/>
</dbReference>
<evidence type="ECO:0000256" key="7">
    <source>
        <dbReference type="SAM" id="Phobius"/>
    </source>
</evidence>
<protein>
    <submittedName>
        <fullName evidence="8">MFS transporter</fullName>
    </submittedName>
</protein>
<evidence type="ECO:0000256" key="4">
    <source>
        <dbReference type="ARBA" id="ARBA00022989"/>
    </source>
</evidence>
<dbReference type="PANTHER" id="PTHR23513">
    <property type="entry name" value="INTEGRAL MEMBRANE EFFLUX PROTEIN-RELATED"/>
    <property type="match status" value="1"/>
</dbReference>
<dbReference type="SUPFAM" id="SSF103473">
    <property type="entry name" value="MFS general substrate transporter"/>
    <property type="match status" value="1"/>
</dbReference>
<keyword evidence="2" id="KW-1003">Cell membrane</keyword>
<feature type="compositionally biased region" description="Pro residues" evidence="6">
    <location>
        <begin position="22"/>
        <end position="33"/>
    </location>
</feature>
<dbReference type="EMBL" id="BAABJV010000010">
    <property type="protein sequence ID" value="GAA4784505.1"/>
    <property type="molecule type" value="Genomic_DNA"/>
</dbReference>
<evidence type="ECO:0000256" key="1">
    <source>
        <dbReference type="ARBA" id="ARBA00004651"/>
    </source>
</evidence>
<feature type="transmembrane region" description="Helical" evidence="7">
    <location>
        <begin position="378"/>
        <end position="401"/>
    </location>
</feature>
<keyword evidence="5 7" id="KW-0472">Membrane</keyword>
<dbReference type="Proteomes" id="UP001501147">
    <property type="component" value="Unassembled WGS sequence"/>
</dbReference>
<gene>
    <name evidence="8" type="ORF">GCM10023329_38680</name>
</gene>
<evidence type="ECO:0000256" key="6">
    <source>
        <dbReference type="SAM" id="MobiDB-lite"/>
    </source>
</evidence>
<keyword evidence="3 7" id="KW-0812">Transmembrane</keyword>
<sequence>MTPPTAPQPPPRPGAPGAAAPGSPPPPAAPSPGRPAHRDANVLRWLAAYAASATGDSVYYLALTWAATRSGGAVQAGVVMAVSAVPRALLMLGGGVLADRLGPRRVVIGTDAARAAVVLGLAAWLWLAAPGLWLLAAAALVFGALDAVFMPAVGALPPRIAPPGQLARIQGLRGLAGRGAAVVGAPLAGAAVALGGPAAAFAAAGALFAAGLPLLLALRVSPLPPAPQQDRAGRGGFPAELAGGLRHVRRHPVLGPLVAVVAVSDLGFVGPLGVGLALLADARGWGATGLGWVLAGFAAGSGAASLLLAVRGRLPRAGLVMCGALLAGSAAIAGLALVAHLAAAVAVAAAVGVLTGVSGSLCGALLQTAADPAHLGRVTSLATFVSLGLAPLSFPLTGAAVGLWGTAPVFAVSAAVCAAGAVLGLARGPLRRAELPG</sequence>
<feature type="transmembrane region" description="Helical" evidence="7">
    <location>
        <begin position="290"/>
        <end position="310"/>
    </location>
</feature>
<feature type="transmembrane region" description="Helical" evidence="7">
    <location>
        <begin position="133"/>
        <end position="154"/>
    </location>
</feature>
<evidence type="ECO:0000313" key="8">
    <source>
        <dbReference type="EMBL" id="GAA4784505.1"/>
    </source>
</evidence>
<feature type="transmembrane region" description="Helical" evidence="7">
    <location>
        <begin position="42"/>
        <end position="62"/>
    </location>
</feature>